<accession>A0A034WIC2</accession>
<dbReference type="AlphaFoldDB" id="A0A034WIC2"/>
<dbReference type="CDD" id="cd03146">
    <property type="entry name" value="GAT1_Peptidase_E"/>
    <property type="match status" value="1"/>
</dbReference>
<sequence>MSPRSLFLLSSSRVHGYEFLEHAKEHLKEFLTKRNVKTVLFVPYAQNDYNKYTELVENTLSPWGLKVEGLHVKQNPIQAVLQAEALFIGGGNTFVLLKALYDENLIPIIRERVLQKGIPYIGSSAGTNVATLSIHTTNDMPVAFPPTFDALRLVPFNINPHYLEPDAATRHKGETRDERINEFIEYHKKPVLGLREGTALLVEGDKAVLVGDRNAKLFMANKEQVEFAPNTDLSFLLNQS</sequence>
<comment type="catalytic activity">
    <reaction evidence="8">
        <text>Dipeptidase E catalyzes the hydrolysis of dipeptides Asp-|-Xaa. It does not act on peptides with N-terminal Glu, Asn or Gln, nor does it cleave isoaspartyl peptides.</text>
        <dbReference type="EC" id="3.4.13.21"/>
    </reaction>
</comment>
<dbReference type="EMBL" id="GAKP01004523">
    <property type="protein sequence ID" value="JAC54429.1"/>
    <property type="molecule type" value="Transcribed_RNA"/>
</dbReference>
<proteinExistence type="inferred from homology"/>
<dbReference type="EMBL" id="GAKP01004524">
    <property type="protein sequence ID" value="JAC54428.1"/>
    <property type="molecule type" value="Transcribed_RNA"/>
</dbReference>
<keyword evidence="3" id="KW-0963">Cytoplasm</keyword>
<dbReference type="NCBIfam" id="NF003642">
    <property type="entry name" value="PRK05282.1"/>
    <property type="match status" value="1"/>
</dbReference>
<dbReference type="InterPro" id="IPR005320">
    <property type="entry name" value="Peptidase_S51"/>
</dbReference>
<dbReference type="PANTHER" id="PTHR20842:SF0">
    <property type="entry name" value="ALPHA-ASPARTYL DIPEPTIDASE"/>
    <property type="match status" value="1"/>
</dbReference>
<dbReference type="GO" id="GO:0008236">
    <property type="term" value="F:serine-type peptidase activity"/>
    <property type="evidence" value="ECO:0007669"/>
    <property type="project" value="UniProtKB-KW"/>
</dbReference>
<organism evidence="12">
    <name type="scientific">Bactrocera dorsalis</name>
    <name type="common">Oriental fruit fly</name>
    <name type="synonym">Dacus dorsalis</name>
    <dbReference type="NCBI Taxonomy" id="27457"/>
    <lineage>
        <taxon>Eukaryota</taxon>
        <taxon>Metazoa</taxon>
        <taxon>Ecdysozoa</taxon>
        <taxon>Arthropoda</taxon>
        <taxon>Hexapoda</taxon>
        <taxon>Insecta</taxon>
        <taxon>Pterygota</taxon>
        <taxon>Neoptera</taxon>
        <taxon>Endopterygota</taxon>
        <taxon>Diptera</taxon>
        <taxon>Brachycera</taxon>
        <taxon>Muscomorpha</taxon>
        <taxon>Tephritoidea</taxon>
        <taxon>Tephritidae</taxon>
        <taxon>Bactrocera</taxon>
        <taxon>Bactrocera</taxon>
    </lineage>
</organism>
<keyword evidence="6" id="KW-0720">Serine protease</keyword>
<reference evidence="12" key="1">
    <citation type="journal article" date="2014" name="BMC Genomics">
        <title>Characterizing the developmental transcriptome of the oriental fruit fly, Bactrocera dorsalis (Diptera: Tephritidae) through comparative genomic analysis with Drosophila melanogaster utilizing modENCODE datasets.</title>
        <authorList>
            <person name="Geib S.M."/>
            <person name="Calla B."/>
            <person name="Hall B."/>
            <person name="Hou S."/>
            <person name="Manoukis N.C."/>
        </authorList>
    </citation>
    <scope>NUCLEOTIDE SEQUENCE</scope>
    <source>
        <strain evidence="12">Punador</strain>
    </source>
</reference>
<dbReference type="MEROPS" id="S51.002"/>
<keyword evidence="5" id="KW-0378">Hydrolase</keyword>
<evidence type="ECO:0000256" key="6">
    <source>
        <dbReference type="ARBA" id="ARBA00022825"/>
    </source>
</evidence>
<evidence type="ECO:0000256" key="5">
    <source>
        <dbReference type="ARBA" id="ARBA00022801"/>
    </source>
</evidence>
<dbReference type="SUPFAM" id="SSF52317">
    <property type="entry name" value="Class I glutamine amidotransferase-like"/>
    <property type="match status" value="1"/>
</dbReference>
<evidence type="ECO:0000256" key="8">
    <source>
        <dbReference type="ARBA" id="ARBA00050239"/>
    </source>
</evidence>
<dbReference type="GO" id="GO:0006508">
    <property type="term" value="P:proteolysis"/>
    <property type="evidence" value="ECO:0007669"/>
    <property type="project" value="UniProtKB-KW"/>
</dbReference>
<dbReference type="PANTHER" id="PTHR20842">
    <property type="entry name" value="PROTEASE S51 ALPHA-ASPARTYL DIPEPTIDASE"/>
    <property type="match status" value="1"/>
</dbReference>
<dbReference type="Pfam" id="PF03575">
    <property type="entry name" value="Peptidase_S51"/>
    <property type="match status" value="1"/>
</dbReference>
<evidence type="ECO:0000313" key="12">
    <source>
        <dbReference type="EMBL" id="JAC54429.1"/>
    </source>
</evidence>
<protein>
    <recommendedName>
        <fullName evidence="10">dipeptidase E</fullName>
        <ecNumber evidence="10">3.4.13.21</ecNumber>
    </recommendedName>
    <alternativeName>
        <fullName evidence="11">Asp-specific dipeptidase</fullName>
    </alternativeName>
</protein>
<gene>
    <name evidence="12" type="primary">PEPE</name>
</gene>
<dbReference type="GeneID" id="105226956"/>
<dbReference type="RefSeq" id="XP_011204401.2">
    <property type="nucleotide sequence ID" value="XM_011206099.3"/>
</dbReference>
<dbReference type="KEGG" id="bdr:105226956"/>
<comment type="function">
    <text evidence="9">Hydrolyzes dipeptides containing N-terminal aspartate residues.</text>
</comment>
<comment type="subcellular location">
    <subcellularLocation>
        <location evidence="1">Cytoplasm</location>
    </subcellularLocation>
</comment>
<dbReference type="EC" id="3.4.13.21" evidence="10"/>
<dbReference type="InterPro" id="IPR029062">
    <property type="entry name" value="Class_I_gatase-like"/>
</dbReference>
<dbReference type="FunFam" id="3.40.50.880:FF:000007">
    <property type="entry name" value="Peptidase E"/>
    <property type="match status" value="1"/>
</dbReference>
<dbReference type="GO" id="GO:0005737">
    <property type="term" value="C:cytoplasm"/>
    <property type="evidence" value="ECO:0007669"/>
    <property type="project" value="UniProtKB-SubCell"/>
</dbReference>
<keyword evidence="4" id="KW-0645">Protease</keyword>
<comment type="similarity">
    <text evidence="2">Belongs to the peptidase S51 family.</text>
</comment>
<name>A0A034WIC2_BACDO</name>
<evidence type="ECO:0000256" key="9">
    <source>
        <dbReference type="ARBA" id="ARBA00058347"/>
    </source>
</evidence>
<evidence type="ECO:0000256" key="3">
    <source>
        <dbReference type="ARBA" id="ARBA00022490"/>
    </source>
</evidence>
<evidence type="ECO:0000256" key="10">
    <source>
        <dbReference type="ARBA" id="ARBA00066675"/>
    </source>
</evidence>
<evidence type="ECO:0000256" key="2">
    <source>
        <dbReference type="ARBA" id="ARBA00006534"/>
    </source>
</evidence>
<evidence type="ECO:0000256" key="1">
    <source>
        <dbReference type="ARBA" id="ARBA00004496"/>
    </source>
</evidence>
<dbReference type="OrthoDB" id="10052168at2759"/>
<evidence type="ECO:0000256" key="4">
    <source>
        <dbReference type="ARBA" id="ARBA00022670"/>
    </source>
</evidence>
<dbReference type="GO" id="GO:0016805">
    <property type="term" value="F:dipeptidase activity"/>
    <property type="evidence" value="ECO:0007669"/>
    <property type="project" value="UniProtKB-KW"/>
</dbReference>
<evidence type="ECO:0000256" key="7">
    <source>
        <dbReference type="ARBA" id="ARBA00022997"/>
    </source>
</evidence>
<evidence type="ECO:0000256" key="11">
    <source>
        <dbReference type="ARBA" id="ARBA00075877"/>
    </source>
</evidence>
<keyword evidence="7" id="KW-0224">Dipeptidase</keyword>
<dbReference type="Gene3D" id="3.40.50.880">
    <property type="match status" value="1"/>
</dbReference>